<gene>
    <name evidence="1" type="ORF">RND71_014467</name>
</gene>
<dbReference type="Gene3D" id="3.40.50.1110">
    <property type="entry name" value="SGNH hydrolase"/>
    <property type="match status" value="1"/>
</dbReference>
<dbReference type="InterPro" id="IPR036514">
    <property type="entry name" value="SGNH_hydro_sf"/>
</dbReference>
<evidence type="ECO:0000313" key="2">
    <source>
        <dbReference type="Proteomes" id="UP001291623"/>
    </source>
</evidence>
<reference evidence="1" key="1">
    <citation type="submission" date="2023-12" db="EMBL/GenBank/DDBJ databases">
        <title>Genome assembly of Anisodus tanguticus.</title>
        <authorList>
            <person name="Wang Y.-J."/>
        </authorList>
    </citation>
    <scope>NUCLEOTIDE SEQUENCE</scope>
    <source>
        <strain evidence="1">KB-2021</strain>
        <tissue evidence="1">Leaf</tissue>
    </source>
</reference>
<sequence length="317" mass="36080">MDKPNVVASGIRSTKYARARWCRMWNSLNKNMHEPDNIEGDIRLSQQVHTSQTVSEEASAQITFNQRGHTSQTMAMVPHAQNSHPKREQQIQPYRYGQMNNQTRQVAICEWSVWNVEVMNIHISLENCFLRWIHAETSKSDSTLHIVDLNLADGVELVLLYSRTYNNDGNPSIKLRKDATTTRRTTTNPSMIIHNLLIPSILTEHFGVPHLSPYLDTLGTSYMHGANFAKGGATIRRFNESWFETSVSPFPLDIQALNTMDIAQNDIAAAFRMLPNMEQVRATIPGIINQFAAQVRTKESLARHMDSQVKNCIEVFE</sequence>
<protein>
    <submittedName>
        <fullName evidence="1">Uncharacterized protein</fullName>
    </submittedName>
</protein>
<dbReference type="AlphaFoldDB" id="A0AAE1SBU7"/>
<dbReference type="EMBL" id="JAVYJV010000007">
    <property type="protein sequence ID" value="KAK4366587.1"/>
    <property type="molecule type" value="Genomic_DNA"/>
</dbReference>
<name>A0AAE1SBU7_9SOLA</name>
<organism evidence="1 2">
    <name type="scientific">Anisodus tanguticus</name>
    <dbReference type="NCBI Taxonomy" id="243964"/>
    <lineage>
        <taxon>Eukaryota</taxon>
        <taxon>Viridiplantae</taxon>
        <taxon>Streptophyta</taxon>
        <taxon>Embryophyta</taxon>
        <taxon>Tracheophyta</taxon>
        <taxon>Spermatophyta</taxon>
        <taxon>Magnoliopsida</taxon>
        <taxon>eudicotyledons</taxon>
        <taxon>Gunneridae</taxon>
        <taxon>Pentapetalae</taxon>
        <taxon>asterids</taxon>
        <taxon>lamiids</taxon>
        <taxon>Solanales</taxon>
        <taxon>Solanaceae</taxon>
        <taxon>Solanoideae</taxon>
        <taxon>Hyoscyameae</taxon>
        <taxon>Anisodus</taxon>
    </lineage>
</organism>
<dbReference type="Proteomes" id="UP001291623">
    <property type="component" value="Unassembled WGS sequence"/>
</dbReference>
<evidence type="ECO:0000313" key="1">
    <source>
        <dbReference type="EMBL" id="KAK4366587.1"/>
    </source>
</evidence>
<accession>A0AAE1SBU7</accession>
<keyword evidence="2" id="KW-1185">Reference proteome</keyword>
<proteinExistence type="predicted"/>
<comment type="caution">
    <text evidence="1">The sequence shown here is derived from an EMBL/GenBank/DDBJ whole genome shotgun (WGS) entry which is preliminary data.</text>
</comment>